<dbReference type="EMBL" id="JAIBOA010000014">
    <property type="protein sequence ID" value="MBW8485120.1"/>
    <property type="molecule type" value="Genomic_DNA"/>
</dbReference>
<name>A0ABS7FXH2_9ACTN</name>
<proteinExistence type="predicted"/>
<keyword evidence="2" id="KW-1185">Reference proteome</keyword>
<sequence length="319" mass="34170">MATHDLAWFLERAPEPINPLPTDPDEWGRRSLEAFIASRTDTPRAAHSRGTLCLSGAGVHQHSAALTDVGMITTGWQRAVSAVGAAMEKGAKALRGTLPADIVQRTTLILNAAPSAGSIVLAIEPQSQPLDETEPGGNMSLIQDARPLADRASEKLIDVLAAFEAGHVTIDDSTATTLRELGPRVGSTLTNLAGVISRADITLAASWAEPGAPTVRANITPRAAKRMKEFVAGRGLDAEEQTQVGTLHTVSDTQAWQVTLAEGGETVRMSPKELPLSEIRKWRIGDIVEIRARIALREQPDGHVRRDFTILRVSALDEA</sequence>
<evidence type="ECO:0000313" key="1">
    <source>
        <dbReference type="EMBL" id="MBW8485120.1"/>
    </source>
</evidence>
<reference evidence="1 2" key="1">
    <citation type="submission" date="2021-07" db="EMBL/GenBank/DDBJ databases">
        <title>Actinomadura sp. PM05-2 isolated from lichen.</title>
        <authorList>
            <person name="Somphong A."/>
            <person name="Phongsopitanun W."/>
            <person name="Tanasupawat S."/>
            <person name="Peongsungnone V."/>
        </authorList>
    </citation>
    <scope>NUCLEOTIDE SEQUENCE [LARGE SCALE GENOMIC DNA]</scope>
    <source>
        <strain evidence="1 2">PM05-2</strain>
    </source>
</reference>
<protein>
    <submittedName>
        <fullName evidence="1">Uncharacterized protein</fullName>
    </submittedName>
</protein>
<gene>
    <name evidence="1" type="ORF">K1Y72_22245</name>
</gene>
<comment type="caution">
    <text evidence="1">The sequence shown here is derived from an EMBL/GenBank/DDBJ whole genome shotgun (WGS) entry which is preliminary data.</text>
</comment>
<dbReference type="RefSeq" id="WP_220168342.1">
    <property type="nucleotide sequence ID" value="NZ_JAIBOA010000014.1"/>
</dbReference>
<organism evidence="1 2">
    <name type="scientific">Actinomadura parmotrematis</name>
    <dbReference type="NCBI Taxonomy" id="2864039"/>
    <lineage>
        <taxon>Bacteria</taxon>
        <taxon>Bacillati</taxon>
        <taxon>Actinomycetota</taxon>
        <taxon>Actinomycetes</taxon>
        <taxon>Streptosporangiales</taxon>
        <taxon>Thermomonosporaceae</taxon>
        <taxon>Actinomadura</taxon>
    </lineage>
</organism>
<accession>A0ABS7FXH2</accession>
<evidence type="ECO:0000313" key="2">
    <source>
        <dbReference type="Proteomes" id="UP000774570"/>
    </source>
</evidence>
<dbReference type="Proteomes" id="UP000774570">
    <property type="component" value="Unassembled WGS sequence"/>
</dbReference>